<name>A0A6G0JRU2_9STRA</name>
<evidence type="ECO:0000313" key="2">
    <source>
        <dbReference type="Proteomes" id="UP000488956"/>
    </source>
</evidence>
<gene>
    <name evidence="1" type="ORF">PF010_g28483</name>
</gene>
<protein>
    <submittedName>
        <fullName evidence="1">Uncharacterized protein</fullName>
    </submittedName>
</protein>
<dbReference type="EMBL" id="QXFX01004260">
    <property type="protein sequence ID" value="KAE9064774.1"/>
    <property type="molecule type" value="Genomic_DNA"/>
</dbReference>
<reference evidence="1 2" key="1">
    <citation type="submission" date="2018-09" db="EMBL/GenBank/DDBJ databases">
        <title>Genomic investigation of the strawberry pathogen Phytophthora fragariae indicates pathogenicity is determined by transcriptional variation in three key races.</title>
        <authorList>
            <person name="Adams T.M."/>
            <person name="Armitage A.D."/>
            <person name="Sobczyk M.K."/>
            <person name="Bates H.J."/>
            <person name="Dunwell J.M."/>
            <person name="Nellist C.F."/>
            <person name="Harrison R.J."/>
        </authorList>
    </citation>
    <scope>NUCLEOTIDE SEQUENCE [LARGE SCALE GENOMIC DNA]</scope>
    <source>
        <strain evidence="1 2">ONT-3</strain>
    </source>
</reference>
<proteinExistence type="predicted"/>
<accession>A0A6G0JRU2</accession>
<dbReference type="AlphaFoldDB" id="A0A6G0JRU2"/>
<dbReference type="Proteomes" id="UP000488956">
    <property type="component" value="Unassembled WGS sequence"/>
</dbReference>
<organism evidence="1 2">
    <name type="scientific">Phytophthora fragariae</name>
    <dbReference type="NCBI Taxonomy" id="53985"/>
    <lineage>
        <taxon>Eukaryota</taxon>
        <taxon>Sar</taxon>
        <taxon>Stramenopiles</taxon>
        <taxon>Oomycota</taxon>
        <taxon>Peronosporomycetes</taxon>
        <taxon>Peronosporales</taxon>
        <taxon>Peronosporaceae</taxon>
        <taxon>Phytophthora</taxon>
    </lineage>
</organism>
<comment type="caution">
    <text evidence="1">The sequence shown here is derived from an EMBL/GenBank/DDBJ whole genome shotgun (WGS) entry which is preliminary data.</text>
</comment>
<evidence type="ECO:0000313" key="1">
    <source>
        <dbReference type="EMBL" id="KAE9064774.1"/>
    </source>
</evidence>
<sequence>MCYEIYTEGNKPVTDPEDASSLWIGADCRECSQSISRQSAPALTMPTQWRAHVWMYQHLK</sequence>